<feature type="compositionally biased region" description="Low complexity" evidence="1">
    <location>
        <begin position="67"/>
        <end position="76"/>
    </location>
</feature>
<proteinExistence type="predicted"/>
<protein>
    <submittedName>
        <fullName evidence="2">Uncharacterized protein</fullName>
    </submittedName>
</protein>
<feature type="compositionally biased region" description="Basic and acidic residues" evidence="1">
    <location>
        <begin position="77"/>
        <end position="86"/>
    </location>
</feature>
<evidence type="ECO:0000256" key="1">
    <source>
        <dbReference type="SAM" id="MobiDB-lite"/>
    </source>
</evidence>
<keyword evidence="3" id="KW-1185">Reference proteome</keyword>
<dbReference type="AlphaFoldDB" id="A0A4C1XKQ9"/>
<evidence type="ECO:0000313" key="3">
    <source>
        <dbReference type="Proteomes" id="UP000299102"/>
    </source>
</evidence>
<organism evidence="2 3">
    <name type="scientific">Eumeta variegata</name>
    <name type="common">Bagworm moth</name>
    <name type="synonym">Eumeta japonica</name>
    <dbReference type="NCBI Taxonomy" id="151549"/>
    <lineage>
        <taxon>Eukaryota</taxon>
        <taxon>Metazoa</taxon>
        <taxon>Ecdysozoa</taxon>
        <taxon>Arthropoda</taxon>
        <taxon>Hexapoda</taxon>
        <taxon>Insecta</taxon>
        <taxon>Pterygota</taxon>
        <taxon>Neoptera</taxon>
        <taxon>Endopterygota</taxon>
        <taxon>Lepidoptera</taxon>
        <taxon>Glossata</taxon>
        <taxon>Ditrysia</taxon>
        <taxon>Tineoidea</taxon>
        <taxon>Psychidae</taxon>
        <taxon>Oiketicinae</taxon>
        <taxon>Eumeta</taxon>
    </lineage>
</organism>
<reference evidence="2 3" key="1">
    <citation type="journal article" date="2019" name="Commun. Biol.">
        <title>The bagworm genome reveals a unique fibroin gene that provides high tensile strength.</title>
        <authorList>
            <person name="Kono N."/>
            <person name="Nakamura H."/>
            <person name="Ohtoshi R."/>
            <person name="Tomita M."/>
            <person name="Numata K."/>
            <person name="Arakawa K."/>
        </authorList>
    </citation>
    <scope>NUCLEOTIDE SEQUENCE [LARGE SCALE GENOMIC DNA]</scope>
</reference>
<gene>
    <name evidence="2" type="ORF">EVAR_8730_1</name>
</gene>
<comment type="caution">
    <text evidence="2">The sequence shown here is derived from an EMBL/GenBank/DDBJ whole genome shotgun (WGS) entry which is preliminary data.</text>
</comment>
<feature type="region of interest" description="Disordered" evidence="1">
    <location>
        <begin position="1"/>
        <end position="30"/>
    </location>
</feature>
<feature type="region of interest" description="Disordered" evidence="1">
    <location>
        <begin position="67"/>
        <end position="86"/>
    </location>
</feature>
<sequence length="86" mass="9662">MLTRAVSYPPLKIRSAPARPPPSARAPQRRCLGRKRFRRLTLLHLYPLFSFFFISSRGAEVLRPAAASAGHSVGSAQEKREKYPLT</sequence>
<dbReference type="EMBL" id="BGZK01000878">
    <property type="protein sequence ID" value="GBP63733.1"/>
    <property type="molecule type" value="Genomic_DNA"/>
</dbReference>
<name>A0A4C1XKQ9_EUMVA</name>
<accession>A0A4C1XKQ9</accession>
<dbReference type="Proteomes" id="UP000299102">
    <property type="component" value="Unassembled WGS sequence"/>
</dbReference>
<evidence type="ECO:0000313" key="2">
    <source>
        <dbReference type="EMBL" id="GBP63733.1"/>
    </source>
</evidence>